<reference evidence="2 3" key="1">
    <citation type="submission" date="2017-02" db="EMBL/GenBank/DDBJ databases">
        <authorList>
            <person name="Peterson S.W."/>
        </authorList>
    </citation>
    <scope>NUCLEOTIDE SEQUENCE [LARGE SCALE GENOMIC DNA]</scope>
    <source>
        <strain evidence="2 3">DSM 16080</strain>
    </source>
</reference>
<name>A0A1T4XTU4_9BACT</name>
<protein>
    <submittedName>
        <fullName evidence="2">Uncharacterized protein</fullName>
    </submittedName>
</protein>
<feature type="region of interest" description="Disordered" evidence="1">
    <location>
        <begin position="1"/>
        <end position="24"/>
    </location>
</feature>
<dbReference type="STRING" id="1121449.SAMN02745704_02411"/>
<dbReference type="EMBL" id="FUYC01000016">
    <property type="protein sequence ID" value="SKA92505.1"/>
    <property type="molecule type" value="Genomic_DNA"/>
</dbReference>
<dbReference type="RefSeq" id="WP_078717958.1">
    <property type="nucleotide sequence ID" value="NZ_FUYC01000016.1"/>
</dbReference>
<gene>
    <name evidence="2" type="ORF">SAMN02745704_02411</name>
</gene>
<sequence>MKENRTEQGWWNTLPQDWTAPLRGKDGTEIEVPLREHPALRKYASKDEAVKALVHAQRLVGRKPDGYVRVPGPEAEPEERNAFRSALGLPKRPEEYGLPELDLPEGFEVDGKLQGEFLQVAHELGLTPEQVHGLYAWFLPRNVETVRAMEQDREDRRGKELESLRGLHRGDTRAVLEAARRAALTLGGEELLAVLDETGAADRAVVVSALSRLAPVLLEGRFRFRDAGAARTITPEKLKEMMRDPRYHDPLQRDPAFVDKVAKGFATLYPGKYEPGTRV</sequence>
<feature type="compositionally biased region" description="Polar residues" evidence="1">
    <location>
        <begin position="7"/>
        <end position="16"/>
    </location>
</feature>
<dbReference type="OrthoDB" id="5450608at2"/>
<accession>A0A1T4XTU4</accession>
<dbReference type="AlphaFoldDB" id="A0A1T4XTU4"/>
<dbReference type="Proteomes" id="UP000190027">
    <property type="component" value="Unassembled WGS sequence"/>
</dbReference>
<evidence type="ECO:0000313" key="3">
    <source>
        <dbReference type="Proteomes" id="UP000190027"/>
    </source>
</evidence>
<keyword evidence="3" id="KW-1185">Reference proteome</keyword>
<proteinExistence type="predicted"/>
<organism evidence="2 3">
    <name type="scientific">Paucidesulfovibrio gracilis DSM 16080</name>
    <dbReference type="NCBI Taxonomy" id="1121449"/>
    <lineage>
        <taxon>Bacteria</taxon>
        <taxon>Pseudomonadati</taxon>
        <taxon>Thermodesulfobacteriota</taxon>
        <taxon>Desulfovibrionia</taxon>
        <taxon>Desulfovibrionales</taxon>
        <taxon>Desulfovibrionaceae</taxon>
        <taxon>Paucidesulfovibrio</taxon>
    </lineage>
</organism>
<evidence type="ECO:0000256" key="1">
    <source>
        <dbReference type="SAM" id="MobiDB-lite"/>
    </source>
</evidence>
<evidence type="ECO:0000313" key="2">
    <source>
        <dbReference type="EMBL" id="SKA92505.1"/>
    </source>
</evidence>